<dbReference type="EMBL" id="GBRH01175553">
    <property type="protein sequence ID" value="JAE22343.1"/>
    <property type="molecule type" value="Transcribed_RNA"/>
</dbReference>
<name>A0A0A9GNT2_ARUDO</name>
<evidence type="ECO:0000313" key="1">
    <source>
        <dbReference type="EMBL" id="JAE22343.1"/>
    </source>
</evidence>
<proteinExistence type="predicted"/>
<organism evidence="1">
    <name type="scientific">Arundo donax</name>
    <name type="common">Giant reed</name>
    <name type="synonym">Donax arundinaceus</name>
    <dbReference type="NCBI Taxonomy" id="35708"/>
    <lineage>
        <taxon>Eukaryota</taxon>
        <taxon>Viridiplantae</taxon>
        <taxon>Streptophyta</taxon>
        <taxon>Embryophyta</taxon>
        <taxon>Tracheophyta</taxon>
        <taxon>Spermatophyta</taxon>
        <taxon>Magnoliopsida</taxon>
        <taxon>Liliopsida</taxon>
        <taxon>Poales</taxon>
        <taxon>Poaceae</taxon>
        <taxon>PACMAD clade</taxon>
        <taxon>Arundinoideae</taxon>
        <taxon>Arundineae</taxon>
        <taxon>Arundo</taxon>
    </lineage>
</organism>
<reference evidence="1" key="2">
    <citation type="journal article" date="2015" name="Data Brief">
        <title>Shoot transcriptome of the giant reed, Arundo donax.</title>
        <authorList>
            <person name="Barrero R.A."/>
            <person name="Guerrero F.D."/>
            <person name="Moolhuijzen P."/>
            <person name="Goolsby J.A."/>
            <person name="Tidwell J."/>
            <person name="Bellgard S.E."/>
            <person name="Bellgard M.I."/>
        </authorList>
    </citation>
    <scope>NUCLEOTIDE SEQUENCE</scope>
    <source>
        <tissue evidence="1">Shoot tissue taken approximately 20 cm above the soil surface</tissue>
    </source>
</reference>
<sequence>MVRLPLSSTKHAHCAVCPFLALNLVRSTPLKLILLTNKRPWLSSPQAPIIPVDIPKPAESPRIVLATLPPAIVVIGERLSRE</sequence>
<reference evidence="1" key="1">
    <citation type="submission" date="2014-09" db="EMBL/GenBank/DDBJ databases">
        <authorList>
            <person name="Magalhaes I.L.F."/>
            <person name="Oliveira U."/>
            <person name="Santos F.R."/>
            <person name="Vidigal T.H.D.A."/>
            <person name="Brescovit A.D."/>
            <person name="Santos A.J."/>
        </authorList>
    </citation>
    <scope>NUCLEOTIDE SEQUENCE</scope>
    <source>
        <tissue evidence="1">Shoot tissue taken approximately 20 cm above the soil surface</tissue>
    </source>
</reference>
<accession>A0A0A9GNT2</accession>
<protein>
    <submittedName>
        <fullName evidence="1">Uncharacterized protein</fullName>
    </submittedName>
</protein>
<dbReference type="AlphaFoldDB" id="A0A0A9GNT2"/>